<protein>
    <submittedName>
        <fullName evidence="3">Uncharacterized protein LOC136086387</fullName>
    </submittedName>
</protein>
<keyword evidence="1" id="KW-0472">Membrane</keyword>
<dbReference type="PANTHER" id="PTHR45692:SF1">
    <property type="entry name" value="G-PROTEIN COUPLED RECEPTORS FAMILY 2 PROFILE 2 DOMAIN-CONTAINING PROTEIN"/>
    <property type="match status" value="1"/>
</dbReference>
<dbReference type="RefSeq" id="XP_065664756.1">
    <property type="nucleotide sequence ID" value="XM_065808684.1"/>
</dbReference>
<keyword evidence="1" id="KW-0812">Transmembrane</keyword>
<name>A0ABM4CS87_HYDVU</name>
<dbReference type="Proteomes" id="UP001652625">
    <property type="component" value="Chromosome 10"/>
</dbReference>
<keyword evidence="1" id="KW-1133">Transmembrane helix</keyword>
<feature type="transmembrane region" description="Helical" evidence="1">
    <location>
        <begin position="404"/>
        <end position="427"/>
    </location>
</feature>
<dbReference type="PANTHER" id="PTHR45692">
    <property type="entry name" value="G_PROTEIN_RECEP_F2_4 DOMAIN-CONTAINING PROTEIN"/>
    <property type="match status" value="1"/>
</dbReference>
<gene>
    <name evidence="3" type="primary">LOC136086387</name>
</gene>
<dbReference type="GeneID" id="136086387"/>
<keyword evidence="2" id="KW-1185">Reference proteome</keyword>
<evidence type="ECO:0000313" key="3">
    <source>
        <dbReference type="RefSeq" id="XP_065664756.1"/>
    </source>
</evidence>
<reference evidence="3" key="1">
    <citation type="submission" date="2025-08" db="UniProtKB">
        <authorList>
            <consortium name="RefSeq"/>
        </authorList>
    </citation>
    <scope>IDENTIFICATION</scope>
</reference>
<organism evidence="2 3">
    <name type="scientific">Hydra vulgaris</name>
    <name type="common">Hydra</name>
    <name type="synonym">Hydra attenuata</name>
    <dbReference type="NCBI Taxonomy" id="6087"/>
    <lineage>
        <taxon>Eukaryota</taxon>
        <taxon>Metazoa</taxon>
        <taxon>Cnidaria</taxon>
        <taxon>Hydrozoa</taxon>
        <taxon>Hydroidolina</taxon>
        <taxon>Anthoathecata</taxon>
        <taxon>Aplanulata</taxon>
        <taxon>Hydridae</taxon>
        <taxon>Hydra</taxon>
    </lineage>
</organism>
<evidence type="ECO:0000256" key="1">
    <source>
        <dbReference type="SAM" id="Phobius"/>
    </source>
</evidence>
<accession>A0ABM4CS87</accession>
<sequence length="428" mass="47359">MEKGGYQLKFQFPGAKYETGIKNCLFKEVINIWCNKIWSKQIDLKKNINIGVIVRLTYKPQIGITIENCEKLTNFKLGPSLLGVSIKPCDCCISQTVGEESLRGVYTFPFTMVNNISTILCAYNSSITFQTQCIINNATYLPELVFASLSSCPLYSLTTYQLINTANLNVTIENILNVTMELNSIIQNGKLTSSFDIKLISTILKNIISVNSSSENVTKGVLSSMNSLLNSNSSLIQSANQIYNSSTEFLSLLDNLGKQQSNNVSISLKNLGMTSYSMKPNGNSVYVYSTEYSDKVGVNISSNEFDDELEEFNNYIALPSQLFMGKNKVKVYSYIYKESSFFTEENKIIESLILSASLNGIDVKDSSNLINIKFSKLSGISETEKSGSVTCSFYKVKDSLGLEVVTWIGCGLSFTGLVLTIVSYSAFP</sequence>
<evidence type="ECO:0000313" key="2">
    <source>
        <dbReference type="Proteomes" id="UP001652625"/>
    </source>
</evidence>
<proteinExistence type="predicted"/>